<feature type="transmembrane region" description="Helical" evidence="4">
    <location>
        <begin position="100"/>
        <end position="119"/>
    </location>
</feature>
<dbReference type="Pfam" id="PF12833">
    <property type="entry name" value="HTH_18"/>
    <property type="match status" value="1"/>
</dbReference>
<evidence type="ECO:0000313" key="7">
    <source>
        <dbReference type="Proteomes" id="UP000438914"/>
    </source>
</evidence>
<protein>
    <submittedName>
        <fullName evidence="6">Helix-turn-helix transcriptional regulator</fullName>
    </submittedName>
</protein>
<dbReference type="SUPFAM" id="SSF46689">
    <property type="entry name" value="Homeodomain-like"/>
    <property type="match status" value="1"/>
</dbReference>
<feature type="domain" description="HTH araC/xylS-type" evidence="5">
    <location>
        <begin position="247"/>
        <end position="345"/>
    </location>
</feature>
<dbReference type="EMBL" id="VUNG01000013">
    <property type="protein sequence ID" value="MST84369.1"/>
    <property type="molecule type" value="Genomic_DNA"/>
</dbReference>
<keyword evidence="3" id="KW-0804">Transcription</keyword>
<dbReference type="Proteomes" id="UP000438914">
    <property type="component" value="Unassembled WGS sequence"/>
</dbReference>
<dbReference type="InterPro" id="IPR018060">
    <property type="entry name" value="HTH_AraC"/>
</dbReference>
<feature type="transmembrane region" description="Helical" evidence="4">
    <location>
        <begin position="125"/>
        <end position="147"/>
    </location>
</feature>
<feature type="transmembrane region" description="Helical" evidence="4">
    <location>
        <begin position="43"/>
        <end position="62"/>
    </location>
</feature>
<dbReference type="PANTHER" id="PTHR43280">
    <property type="entry name" value="ARAC-FAMILY TRANSCRIPTIONAL REGULATOR"/>
    <property type="match status" value="1"/>
</dbReference>
<keyword evidence="2" id="KW-0238">DNA-binding</keyword>
<name>A0A7K0KET4_9BACT</name>
<evidence type="ECO:0000256" key="1">
    <source>
        <dbReference type="ARBA" id="ARBA00023015"/>
    </source>
</evidence>
<comment type="caution">
    <text evidence="6">The sequence shown here is derived from an EMBL/GenBank/DDBJ whole genome shotgun (WGS) entry which is preliminary data.</text>
</comment>
<evidence type="ECO:0000256" key="3">
    <source>
        <dbReference type="ARBA" id="ARBA00023163"/>
    </source>
</evidence>
<gene>
    <name evidence="6" type="ORF">FYJ73_06755</name>
</gene>
<dbReference type="GO" id="GO:0043565">
    <property type="term" value="F:sequence-specific DNA binding"/>
    <property type="evidence" value="ECO:0007669"/>
    <property type="project" value="InterPro"/>
</dbReference>
<dbReference type="InterPro" id="IPR009057">
    <property type="entry name" value="Homeodomain-like_sf"/>
</dbReference>
<keyword evidence="4" id="KW-0812">Transmembrane</keyword>
<feature type="transmembrane region" description="Helical" evidence="4">
    <location>
        <begin position="13"/>
        <end position="31"/>
    </location>
</feature>
<keyword evidence="4" id="KW-0472">Membrane</keyword>
<keyword evidence="4" id="KW-1133">Transmembrane helix</keyword>
<dbReference type="RefSeq" id="WP_154533957.1">
    <property type="nucleotide sequence ID" value="NZ_VUNG01000013.1"/>
</dbReference>
<feature type="transmembrane region" description="Helical" evidence="4">
    <location>
        <begin position="198"/>
        <end position="215"/>
    </location>
</feature>
<evidence type="ECO:0000259" key="5">
    <source>
        <dbReference type="PROSITE" id="PS01124"/>
    </source>
</evidence>
<proteinExistence type="predicted"/>
<feature type="transmembrane region" description="Helical" evidence="4">
    <location>
        <begin position="168"/>
        <end position="186"/>
    </location>
</feature>
<evidence type="ECO:0000313" key="6">
    <source>
        <dbReference type="EMBL" id="MST84369.1"/>
    </source>
</evidence>
<keyword evidence="1" id="KW-0805">Transcription regulation</keyword>
<keyword evidence="7" id="KW-1185">Reference proteome</keyword>
<evidence type="ECO:0000256" key="2">
    <source>
        <dbReference type="ARBA" id="ARBA00023125"/>
    </source>
</evidence>
<dbReference type="PROSITE" id="PS00041">
    <property type="entry name" value="HTH_ARAC_FAMILY_1"/>
    <property type="match status" value="1"/>
</dbReference>
<dbReference type="SMART" id="SM00342">
    <property type="entry name" value="HTH_ARAC"/>
    <property type="match status" value="1"/>
</dbReference>
<sequence>MIEQSFAKSICDFSFGMLVMAQLVCTVAMYYKGQRNDLQKMMFRFMLYLLLISVVELSFFYMSGQQMSALSAPETDFLEMTVVPCALFILIRLTTPRQKMLRLIAVNAVVYLTAFILYLVTGSAIVYQTTLVLTVIYSLGILVYGYFAVERFNRQLESDFSDEELSLYWLKYIVCLYAGMLLLWLVDTFYNSEIMATLYNFIMIVLLGLFCYFVYRQEDMLKALDNLDKEEKKEGCVKAYEFEGRFRKVFEEEKIYLNPKLNIVELSMAVGTNRTYISNYINQQLHTTFYEYVNKWRVKRAKELLSSTSLPLEDIATQSGFNSLSSFRRYFTKSMGTTPQAFRKE</sequence>
<organism evidence="6 7">
    <name type="scientific">Hallella mizrahii</name>
    <dbReference type="NCBI Taxonomy" id="2606637"/>
    <lineage>
        <taxon>Bacteria</taxon>
        <taxon>Pseudomonadati</taxon>
        <taxon>Bacteroidota</taxon>
        <taxon>Bacteroidia</taxon>
        <taxon>Bacteroidales</taxon>
        <taxon>Prevotellaceae</taxon>
        <taxon>Hallella</taxon>
    </lineage>
</organism>
<dbReference type="Gene3D" id="1.10.10.60">
    <property type="entry name" value="Homeodomain-like"/>
    <property type="match status" value="2"/>
</dbReference>
<reference evidence="6 7" key="1">
    <citation type="submission" date="2019-08" db="EMBL/GenBank/DDBJ databases">
        <title>In-depth cultivation of the pig gut microbiome towards novel bacterial diversity and tailored functional studies.</title>
        <authorList>
            <person name="Wylensek D."/>
            <person name="Hitch T.C.A."/>
            <person name="Clavel T."/>
        </authorList>
    </citation>
    <scope>NUCLEOTIDE SEQUENCE [LARGE SCALE GENOMIC DNA]</scope>
    <source>
        <strain evidence="6 7">LKV-178-WT-2A</strain>
    </source>
</reference>
<dbReference type="PANTHER" id="PTHR43280:SF27">
    <property type="entry name" value="TRANSCRIPTIONAL REGULATOR MTLR"/>
    <property type="match status" value="1"/>
</dbReference>
<dbReference type="GO" id="GO:0003700">
    <property type="term" value="F:DNA-binding transcription factor activity"/>
    <property type="evidence" value="ECO:0007669"/>
    <property type="project" value="InterPro"/>
</dbReference>
<dbReference type="AlphaFoldDB" id="A0A7K0KET4"/>
<accession>A0A7K0KET4</accession>
<evidence type="ECO:0000256" key="4">
    <source>
        <dbReference type="SAM" id="Phobius"/>
    </source>
</evidence>
<dbReference type="InterPro" id="IPR018062">
    <property type="entry name" value="HTH_AraC-typ_CS"/>
</dbReference>
<feature type="transmembrane region" description="Helical" evidence="4">
    <location>
        <begin position="77"/>
        <end position="93"/>
    </location>
</feature>
<dbReference type="PROSITE" id="PS01124">
    <property type="entry name" value="HTH_ARAC_FAMILY_2"/>
    <property type="match status" value="1"/>
</dbReference>